<protein>
    <submittedName>
        <fullName evidence="2">Uncharacterized protein</fullName>
    </submittedName>
</protein>
<feature type="compositionally biased region" description="Polar residues" evidence="1">
    <location>
        <begin position="13"/>
        <end position="29"/>
    </location>
</feature>
<reference evidence="2 4" key="2">
    <citation type="journal article" date="2009" name="Nature">
        <title>Evolution of pathogenicity and sexual reproduction in eight Candida genomes.</title>
        <authorList>
            <person name="Butler G."/>
            <person name="Rasmussen M.D."/>
            <person name="Lin M.F."/>
            <person name="Santos M.A."/>
            <person name="Sakthikumar S."/>
            <person name="Munro C.A."/>
            <person name="Rheinbay E."/>
            <person name="Grabherr M."/>
            <person name="Forche A."/>
            <person name="Reedy J.L."/>
            <person name="Agrafioti I."/>
            <person name="Arnaud M.B."/>
            <person name="Bates S."/>
            <person name="Brown A.J."/>
            <person name="Brunke S."/>
            <person name="Costanzo M.C."/>
            <person name="Fitzpatrick D.A."/>
            <person name="de Groot P.W."/>
            <person name="Harris D."/>
            <person name="Hoyer L.L."/>
            <person name="Hube B."/>
            <person name="Klis F.M."/>
            <person name="Kodira C."/>
            <person name="Lennard N."/>
            <person name="Logue M.E."/>
            <person name="Martin R."/>
            <person name="Neiman A.M."/>
            <person name="Nikolaou E."/>
            <person name="Quail M.A."/>
            <person name="Quinn J."/>
            <person name="Santos M.C."/>
            <person name="Schmitzberger F.F."/>
            <person name="Sherlock G."/>
            <person name="Shah P."/>
            <person name="Silverstein K.A."/>
            <person name="Skrzypek M.S."/>
            <person name="Soll D."/>
            <person name="Staggs R."/>
            <person name="Stansfield I."/>
            <person name="Stumpf M.P."/>
            <person name="Sudbery P.E."/>
            <person name="Srikantha T."/>
            <person name="Zeng Q."/>
            <person name="Berman J."/>
            <person name="Berriman M."/>
            <person name="Heitman J."/>
            <person name="Gow N.A."/>
            <person name="Lorenz M.C."/>
            <person name="Birren B.W."/>
            <person name="Kellis M."/>
            <person name="Cuomo C.A."/>
        </authorList>
    </citation>
    <scope>NUCLEOTIDE SEQUENCE [LARGE SCALE GENOMIC DNA]</scope>
    <source>
        <strain evidence="4">ATCC 11503 / BCRC 21390 / CBS 2605 / JCM 1781 / NBRC 1676 / NRRL YB-4239</strain>
        <strain evidence="2">NRRL YB-4239</strain>
    </source>
</reference>
<gene>
    <name evidence="2" type="ORF">LELG_04883</name>
    <name evidence="3" type="ORF">LELG_05792</name>
</gene>
<feature type="compositionally biased region" description="Polar residues" evidence="1">
    <location>
        <begin position="126"/>
        <end position="137"/>
    </location>
</feature>
<reference evidence="2" key="1">
    <citation type="submission" date="2006-07" db="EMBL/GenBank/DDBJ databases">
        <title>The genome sequence of Lodderomyces elongisporus.</title>
        <authorList>
            <consortium name="The Broad Institute Genome Sequencing Platform"/>
            <person name="Birren B."/>
            <person name="Lander E."/>
            <person name="Galagan J."/>
            <person name="Nusbaum C."/>
            <person name="Devon K."/>
            <person name="Cuomo C."/>
            <person name="Jaffe D."/>
            <person name="Butler J."/>
            <person name="Alvarez P."/>
            <person name="Gnerre S."/>
            <person name="Grabherr M."/>
            <person name="Kleber M."/>
            <person name="Mauceli E."/>
            <person name="Brockman W."/>
            <person name="MacCallum I.A."/>
            <person name="Rounsley S."/>
            <person name="Young S."/>
            <person name="LaButti K."/>
            <person name="Pushparaj V."/>
            <person name="DeCaprio D."/>
            <person name="Crawford M."/>
            <person name="Koehrsen M."/>
            <person name="Engels R."/>
            <person name="Montgomery P."/>
            <person name="Pearson M."/>
            <person name="Howarth C."/>
            <person name="Larson L."/>
            <person name="Luoma S."/>
            <person name="White J."/>
            <person name="Kodira C."/>
            <person name="Zeng Q."/>
            <person name="Yandava C."/>
            <person name="Alvarado L."/>
            <person name="O'leary S."/>
            <person name="Kurtzman C."/>
            <person name="Reedy J."/>
            <person name="Heitman J."/>
        </authorList>
    </citation>
    <scope>NUCLEOTIDE SEQUENCE</scope>
    <source>
        <strain evidence="2">NRRL YB-4239</strain>
    </source>
</reference>
<feature type="compositionally biased region" description="Basic and acidic residues" evidence="1">
    <location>
        <begin position="48"/>
        <end position="69"/>
    </location>
</feature>
<dbReference type="KEGG" id="lel:PVL30_001472"/>
<dbReference type="GeneID" id="5236009"/>
<accession>A5E5J4</accession>
<evidence type="ECO:0000313" key="4">
    <source>
        <dbReference type="Proteomes" id="UP000001996"/>
    </source>
</evidence>
<evidence type="ECO:0000313" key="3">
    <source>
        <dbReference type="EMBL" id="EDK47611.1"/>
    </source>
</evidence>
<feature type="compositionally biased region" description="Low complexity" evidence="1">
    <location>
        <begin position="30"/>
        <end position="40"/>
    </location>
</feature>
<dbReference type="AlphaFoldDB" id="A5E5J4"/>
<dbReference type="OMA" id="KEIWING"/>
<proteinExistence type="predicted"/>
<evidence type="ECO:0000256" key="1">
    <source>
        <dbReference type="SAM" id="MobiDB-lite"/>
    </source>
</evidence>
<feature type="region of interest" description="Disordered" evidence="1">
    <location>
        <begin position="1"/>
        <end position="69"/>
    </location>
</feature>
<dbReference type="KEGG" id="lel:PVL30_003140"/>
<feature type="compositionally biased region" description="Basic and acidic residues" evidence="1">
    <location>
        <begin position="113"/>
        <end position="123"/>
    </location>
</feature>
<feature type="compositionally biased region" description="Basic and acidic residues" evidence="1">
    <location>
        <begin position="1"/>
        <end position="11"/>
    </location>
</feature>
<feature type="region of interest" description="Disordered" evidence="1">
    <location>
        <begin position="113"/>
        <end position="137"/>
    </location>
</feature>
<organism evidence="2 4">
    <name type="scientific">Lodderomyces elongisporus (strain ATCC 11503 / CBS 2605 / JCM 1781 / NBRC 1676 / NRRL YB-4239)</name>
    <name type="common">Yeast</name>
    <name type="synonym">Saccharomyces elongisporus</name>
    <dbReference type="NCBI Taxonomy" id="379508"/>
    <lineage>
        <taxon>Eukaryota</taxon>
        <taxon>Fungi</taxon>
        <taxon>Dikarya</taxon>
        <taxon>Ascomycota</taxon>
        <taxon>Saccharomycotina</taxon>
        <taxon>Pichiomycetes</taxon>
        <taxon>Debaryomycetaceae</taxon>
        <taxon>Candida/Lodderomyces clade</taxon>
        <taxon>Lodderomyces</taxon>
    </lineage>
</organism>
<dbReference type="Proteomes" id="UP000001996">
    <property type="component" value="Unassembled WGS sequence"/>
</dbReference>
<dbReference type="HOGENOM" id="CLU_033173_0_0_1"/>
<dbReference type="VEuPathDB" id="FungiDB:LELG_05792"/>
<sequence>MPYSDIHHADPNHTAQPNAVLNAPTLDNVNSSATSEISNSSEDDSGIEENHVTSKGGVQKDKPIEEKTDDTISNQNVATTLAKVNSENADLRATVNRLTMLVADLTEKLHDLSNKPRVDDGHIGDQAQSTPSTQKNHLSESFLSAHSFKDKETTNMLFQPLAIYDGVSYAQGGGPVEVMIKGYEATCQKINDYRKRFIDNERIEDIPYIRRPDPNVEKVFIAHYNELSTKLIRTHQDELAIKRYDAQKFPSPTSKDFDGFFFWLRKLIWYKHTYFIPDYLLREEVIAVAQLVKNETLLDIVKAATKRKGNEQHKPIKYHRILEEWGKKASEEHYVDIIGEVNRVIKPNVDPKSVMIIVQTEIDNYLENNEIGDLPALTWIRLFKTLFNKLGGVMDQIITYMSSRIKVQRYDDDAEIKEIWINGEDVRHYLTSIKVNSHDHLIAMEMNLSYVDIWDAINTTYTAKMTLINSRQNESKSQNKQKEPCLVCGRTNHKTEVCFRAQNAAKRGMIKIKDGRIYTVDDNELKVGENEFMVKKYPDLFTQQARHREGGN</sequence>
<dbReference type="InParanoid" id="A5E5J4"/>
<dbReference type="VEuPathDB" id="FungiDB:LELG_04883"/>
<dbReference type="EMBL" id="CH981530">
    <property type="protein sequence ID" value="EDK46702.1"/>
    <property type="molecule type" value="Genomic_DNA"/>
</dbReference>
<evidence type="ECO:0000313" key="2">
    <source>
        <dbReference type="EMBL" id="EDK46702.1"/>
    </source>
</evidence>
<dbReference type="EMBL" id="DS236874">
    <property type="protein sequence ID" value="EDK47611.1"/>
    <property type="molecule type" value="Genomic_DNA"/>
</dbReference>
<keyword evidence="4" id="KW-1185">Reference proteome</keyword>
<name>A5E5J4_LODEL</name>
<dbReference type="GeneID" id="5231105"/>